<comment type="caution">
    <text evidence="2">The sequence shown here is derived from an EMBL/GenBank/DDBJ whole genome shotgun (WGS) entry which is preliminary data.</text>
</comment>
<name>A0A7W6MJ44_9HYPH</name>
<sequence>MGLIAMSERDLQRIEVLSKVADGRMTMVSASHVLALSERQVRRLLAAMSRPMPMPTAASMYDGRDIPCPTKPSTRTSG</sequence>
<reference evidence="2 3" key="1">
    <citation type="submission" date="2020-08" db="EMBL/GenBank/DDBJ databases">
        <title>Genomic Encyclopedia of Type Strains, Phase IV (KMG-V): Genome sequencing to study the core and pangenomes of soil and plant-associated prokaryotes.</title>
        <authorList>
            <person name="Whitman W."/>
        </authorList>
    </citation>
    <scope>NUCLEOTIDE SEQUENCE [LARGE SCALE GENOMIC DNA]</scope>
    <source>
        <strain evidence="2 3">SEMIA 4074</strain>
    </source>
</reference>
<evidence type="ECO:0000313" key="3">
    <source>
        <dbReference type="Proteomes" id="UP000524492"/>
    </source>
</evidence>
<proteinExistence type="predicted"/>
<dbReference type="RefSeq" id="WP_094299122.1">
    <property type="nucleotide sequence ID" value="NZ_JACIFV010000011.1"/>
</dbReference>
<keyword evidence="3" id="KW-1185">Reference proteome</keyword>
<gene>
    <name evidence="2" type="ORF">GGD53_003478</name>
</gene>
<dbReference type="EMBL" id="JACIFV010000011">
    <property type="protein sequence ID" value="MBB4193314.1"/>
    <property type="molecule type" value="Genomic_DNA"/>
</dbReference>
<evidence type="ECO:0000313" key="2">
    <source>
        <dbReference type="EMBL" id="MBB4193314.1"/>
    </source>
</evidence>
<organism evidence="2 3">
    <name type="scientific">Rhizobium aethiopicum</name>
    <dbReference type="NCBI Taxonomy" id="1138170"/>
    <lineage>
        <taxon>Bacteria</taxon>
        <taxon>Pseudomonadati</taxon>
        <taxon>Pseudomonadota</taxon>
        <taxon>Alphaproteobacteria</taxon>
        <taxon>Hyphomicrobiales</taxon>
        <taxon>Rhizobiaceae</taxon>
        <taxon>Rhizobium/Agrobacterium group</taxon>
        <taxon>Rhizobium</taxon>
    </lineage>
</organism>
<accession>A0A7W6MJ44</accession>
<feature type="region of interest" description="Disordered" evidence="1">
    <location>
        <begin position="55"/>
        <end position="78"/>
    </location>
</feature>
<evidence type="ECO:0000256" key="1">
    <source>
        <dbReference type="SAM" id="MobiDB-lite"/>
    </source>
</evidence>
<dbReference type="Proteomes" id="UP000524492">
    <property type="component" value="Unassembled WGS sequence"/>
</dbReference>
<dbReference type="AlphaFoldDB" id="A0A7W6MJ44"/>
<protein>
    <recommendedName>
        <fullName evidence="4">Winged helix-turn helix</fullName>
    </recommendedName>
</protein>
<evidence type="ECO:0008006" key="4">
    <source>
        <dbReference type="Google" id="ProtNLM"/>
    </source>
</evidence>